<feature type="compositionally biased region" description="Basic and acidic residues" evidence="1">
    <location>
        <begin position="73"/>
        <end position="89"/>
    </location>
</feature>
<evidence type="ECO:0000256" key="1">
    <source>
        <dbReference type="SAM" id="MobiDB-lite"/>
    </source>
</evidence>
<reference evidence="2 3" key="1">
    <citation type="journal article" date="2018" name="Mol. Biol. Evol.">
        <title>Broad Genomic Sampling Reveals a Smut Pathogenic Ancestry of the Fungal Clade Ustilaginomycotina.</title>
        <authorList>
            <person name="Kijpornyongpan T."/>
            <person name="Mondo S.J."/>
            <person name="Barry K."/>
            <person name="Sandor L."/>
            <person name="Lee J."/>
            <person name="Lipzen A."/>
            <person name="Pangilinan J."/>
            <person name="LaButti K."/>
            <person name="Hainaut M."/>
            <person name="Henrissat B."/>
            <person name="Grigoriev I.V."/>
            <person name="Spatafora J.W."/>
            <person name="Aime M.C."/>
        </authorList>
    </citation>
    <scope>NUCLEOTIDE SEQUENCE [LARGE SCALE GENOMIC DNA]</scope>
    <source>
        <strain evidence="2 3">MCA 5214</strain>
    </source>
</reference>
<protein>
    <submittedName>
        <fullName evidence="2">Uncharacterized protein</fullName>
    </submittedName>
</protein>
<keyword evidence="3" id="KW-1185">Reference proteome</keyword>
<feature type="region of interest" description="Disordered" evidence="1">
    <location>
        <begin position="57"/>
        <end position="93"/>
    </location>
</feature>
<gene>
    <name evidence="2" type="ORF">BDZ90DRAFT_260815</name>
</gene>
<proteinExistence type="predicted"/>
<dbReference type="EMBL" id="KZ819669">
    <property type="protein sequence ID" value="PWN27150.1"/>
    <property type="molecule type" value="Genomic_DNA"/>
</dbReference>
<sequence>MRHGPTGPSTKKEQRNIAQTVFNTVGYHSSSTLRLTVPRCSPCPYTSAGLALHISRNQSPREEGNSNAGHRFNYADEREATRKKAANREQRKHQMTTIKRAAAVPSLHLAIDYHVRPGSSQLSRALRAYHDLAAGRACIAPLDWQLRLSPETIESAGRALVDGATPMGRALLSALEHGGFAAVEDVSFWRSMAGESSNAKIGQQTGEEMMRPAVYVRSELDEVALKGVYTVRAAFNFFRFIEHLCTILLDASTGCRYAYESSRQSTTVLTWSLWEGETATGTSVEAWTQRAIIEGLWALLLCSYTRSLAYLLFRRQYGLLECSTSVRGCNGTECFEAPESWKPPTHGRDGGVRDRLLLMVTRRATHYNMRMFAAQGAGNGLDHACSLAKYQATQLVQSGMFASSLLGYGLAFAPSSTHPPRLFKGINASQADINALWAAPASGEWVFEIREGGPTSLRSLTPSDLSLFGQLALVGYSACPDERSRGGEVVFYFDRAPMSRTMREFWDWKPGFGKRRTGPVEAGPLIAVYDELDVARGNKGAALSTPPMFVASTRKFCLSGAQWARAKEKYGPGKLRLVMIYASGEVSRYIHSSEAEVRSVLPGPFIAPYTTGRDLWVRIDGTGVKRSSQLRLWVSGDGVTWQEKWDFGPQSAARRVLHDAVQCSRAASEARTNGGGLWADGVRAADMWWDGD</sequence>
<dbReference type="GeneID" id="37030119"/>
<dbReference type="AlphaFoldDB" id="A0A316UPE2"/>
<accession>A0A316UPE2</accession>
<dbReference type="RefSeq" id="XP_025361762.1">
    <property type="nucleotide sequence ID" value="XM_025508296.1"/>
</dbReference>
<evidence type="ECO:0000313" key="2">
    <source>
        <dbReference type="EMBL" id="PWN27150.1"/>
    </source>
</evidence>
<evidence type="ECO:0000313" key="3">
    <source>
        <dbReference type="Proteomes" id="UP000245884"/>
    </source>
</evidence>
<name>A0A316UPE2_9BASI</name>
<organism evidence="2 3">
    <name type="scientific">Jaminaea rosea</name>
    <dbReference type="NCBI Taxonomy" id="1569628"/>
    <lineage>
        <taxon>Eukaryota</taxon>
        <taxon>Fungi</taxon>
        <taxon>Dikarya</taxon>
        <taxon>Basidiomycota</taxon>
        <taxon>Ustilaginomycotina</taxon>
        <taxon>Exobasidiomycetes</taxon>
        <taxon>Microstromatales</taxon>
        <taxon>Microstromatales incertae sedis</taxon>
        <taxon>Jaminaea</taxon>
    </lineage>
</organism>
<dbReference type="Proteomes" id="UP000245884">
    <property type="component" value="Unassembled WGS sequence"/>
</dbReference>